<sequence length="56" mass="6617">MTNLLELDLRSNHRLEIPESLLEIKGLERLDLRWNHELNPPGWLHKLEANGCIVYL</sequence>
<reference evidence="1 2" key="1">
    <citation type="submission" date="2021-01" db="EMBL/GenBank/DDBJ databases">
        <title>Whole genome sequence of Paenibacillus sonchi LMG 24727 for comparative genomics.</title>
        <authorList>
            <person name="Lee G."/>
            <person name="Kim M.-J."/>
            <person name="Lim K."/>
            <person name="Shin J.-H."/>
        </authorList>
    </citation>
    <scope>NUCLEOTIDE SEQUENCE [LARGE SCALE GENOMIC DNA]</scope>
    <source>
        <strain evidence="1 2">LMG 24727</strain>
    </source>
</reference>
<dbReference type="Gene3D" id="3.80.10.10">
    <property type="entry name" value="Ribonuclease Inhibitor"/>
    <property type="match status" value="1"/>
</dbReference>
<organism evidence="1 2">
    <name type="scientific">Paenibacillus sonchi</name>
    <dbReference type="NCBI Taxonomy" id="373687"/>
    <lineage>
        <taxon>Bacteria</taxon>
        <taxon>Bacillati</taxon>
        <taxon>Bacillota</taxon>
        <taxon>Bacilli</taxon>
        <taxon>Bacillales</taxon>
        <taxon>Paenibacillaceae</taxon>
        <taxon>Paenibacillus</taxon>
        <taxon>Paenibacillus sonchi group</taxon>
    </lineage>
</organism>
<evidence type="ECO:0000313" key="2">
    <source>
        <dbReference type="Proteomes" id="UP000595841"/>
    </source>
</evidence>
<dbReference type="Proteomes" id="UP000595841">
    <property type="component" value="Chromosome"/>
</dbReference>
<dbReference type="KEGG" id="pson:JI735_20410"/>
<dbReference type="AlphaFoldDB" id="A0A974P8J2"/>
<dbReference type="EMBL" id="CP068595">
    <property type="protein sequence ID" value="QQZ59071.1"/>
    <property type="molecule type" value="Genomic_DNA"/>
</dbReference>
<accession>A0A974P8J2</accession>
<keyword evidence="2" id="KW-1185">Reference proteome</keyword>
<name>A0A974P8J2_9BACL</name>
<gene>
    <name evidence="1" type="ORF">JI735_20410</name>
</gene>
<evidence type="ECO:0000313" key="1">
    <source>
        <dbReference type="EMBL" id="QQZ59071.1"/>
    </source>
</evidence>
<dbReference type="SUPFAM" id="SSF52058">
    <property type="entry name" value="L domain-like"/>
    <property type="match status" value="1"/>
</dbReference>
<dbReference type="InterPro" id="IPR032675">
    <property type="entry name" value="LRR_dom_sf"/>
</dbReference>
<evidence type="ECO:0008006" key="3">
    <source>
        <dbReference type="Google" id="ProtNLM"/>
    </source>
</evidence>
<proteinExistence type="predicted"/>
<protein>
    <recommendedName>
        <fullName evidence="3">Leucine-rich repeat domain-containing protein</fullName>
    </recommendedName>
</protein>
<dbReference type="RefSeq" id="WP_157771405.1">
    <property type="nucleotide sequence ID" value="NZ_CP068595.1"/>
</dbReference>